<name>A0A4Y8JXG6_9MICO</name>
<dbReference type="EMBL" id="SOHA01000035">
    <property type="protein sequence ID" value="TFD28364.1"/>
    <property type="molecule type" value="Genomic_DNA"/>
</dbReference>
<accession>A0A4Y8JXG6</accession>
<gene>
    <name evidence="1" type="ORF">E3T49_11875</name>
</gene>
<keyword evidence="2" id="KW-1185">Reference proteome</keyword>
<reference evidence="1 2" key="1">
    <citation type="submission" date="2019-03" db="EMBL/GenBank/DDBJ databases">
        <title>Genomics of glacier-inhabiting Cryobacterium strains.</title>
        <authorList>
            <person name="Liu Q."/>
            <person name="Xin Y.-H."/>
        </authorList>
    </citation>
    <scope>NUCLEOTIDE SEQUENCE [LARGE SCALE GENOMIC DNA]</scope>
    <source>
        <strain evidence="1 2">TMT1-51</strain>
    </source>
</reference>
<organism evidence="1 2">
    <name type="scientific">Cryobacterium cryoconiti</name>
    <dbReference type="NCBI Taxonomy" id="1259239"/>
    <lineage>
        <taxon>Bacteria</taxon>
        <taxon>Bacillati</taxon>
        <taxon>Actinomycetota</taxon>
        <taxon>Actinomycetes</taxon>
        <taxon>Micrococcales</taxon>
        <taxon>Microbacteriaceae</taxon>
        <taxon>Cryobacterium</taxon>
    </lineage>
</organism>
<evidence type="ECO:0000313" key="2">
    <source>
        <dbReference type="Proteomes" id="UP000297472"/>
    </source>
</evidence>
<dbReference type="Proteomes" id="UP000297472">
    <property type="component" value="Unassembled WGS sequence"/>
</dbReference>
<dbReference type="AlphaFoldDB" id="A0A4Y8JXG6"/>
<dbReference type="RefSeq" id="WP_134425118.1">
    <property type="nucleotide sequence ID" value="NZ_SOHA01000035.1"/>
</dbReference>
<proteinExistence type="predicted"/>
<evidence type="ECO:0000313" key="1">
    <source>
        <dbReference type="EMBL" id="TFD28364.1"/>
    </source>
</evidence>
<comment type="caution">
    <text evidence="1">The sequence shown here is derived from an EMBL/GenBank/DDBJ whole genome shotgun (WGS) entry which is preliminary data.</text>
</comment>
<sequence>MNRENGDLARYEIRLRGQLEESWSDWFEGFTLTGTVDGTTVLTGPVIDQAALHGLLRRVSDLGVTLISVKALGSRHP</sequence>
<protein>
    <submittedName>
        <fullName evidence="1">Uncharacterized protein</fullName>
    </submittedName>
</protein>
<dbReference type="OrthoDB" id="4828421at2"/>